<comment type="caution">
    <text evidence="3">The sequence shown here is derived from an EMBL/GenBank/DDBJ whole genome shotgun (WGS) entry which is preliminary data.</text>
</comment>
<evidence type="ECO:0000313" key="3">
    <source>
        <dbReference type="EMBL" id="PTQ93976.1"/>
    </source>
</evidence>
<dbReference type="EMBL" id="QAOQ01000007">
    <property type="protein sequence ID" value="PTQ93976.1"/>
    <property type="molecule type" value="Genomic_DNA"/>
</dbReference>
<dbReference type="SUPFAM" id="SSF48208">
    <property type="entry name" value="Six-hairpin glycosidases"/>
    <property type="match status" value="1"/>
</dbReference>
<proteinExistence type="inferred from homology"/>
<dbReference type="GO" id="GO:0052757">
    <property type="term" value="F:chondroitin hydrolase activity"/>
    <property type="evidence" value="ECO:0007669"/>
    <property type="project" value="TreeGrafter"/>
</dbReference>
<dbReference type="Proteomes" id="UP000244168">
    <property type="component" value="Unassembled WGS sequence"/>
</dbReference>
<keyword evidence="4" id="KW-1185">Reference proteome</keyword>
<comment type="similarity">
    <text evidence="2">Belongs to the glycosyl hydrolase 88 family.</text>
</comment>
<dbReference type="InterPro" id="IPR052369">
    <property type="entry name" value="UG_Glycosaminoglycan_Hydrolase"/>
</dbReference>
<organism evidence="3 4">
    <name type="scientific">Mucilaginibacter yixingensis</name>
    <dbReference type="NCBI Taxonomy" id="1295612"/>
    <lineage>
        <taxon>Bacteria</taxon>
        <taxon>Pseudomonadati</taxon>
        <taxon>Bacteroidota</taxon>
        <taxon>Sphingobacteriia</taxon>
        <taxon>Sphingobacteriales</taxon>
        <taxon>Sphingobacteriaceae</taxon>
        <taxon>Mucilaginibacter</taxon>
    </lineage>
</organism>
<dbReference type="PANTHER" id="PTHR36845">
    <property type="entry name" value="HYDROLASE, PUTATIVE (AFU_ORTHOLOGUE AFUA_7G05090)-RELATED"/>
    <property type="match status" value="1"/>
</dbReference>
<evidence type="ECO:0000256" key="2">
    <source>
        <dbReference type="ARBA" id="ARBA00038358"/>
    </source>
</evidence>
<keyword evidence="1 3" id="KW-0378">Hydrolase</keyword>
<accession>A0A2T5J6A5</accession>
<dbReference type="AlphaFoldDB" id="A0A2T5J6A5"/>
<dbReference type="PANTHER" id="PTHR36845:SF1">
    <property type="entry name" value="HYDROLASE, PUTATIVE (AFU_ORTHOLOGUE AFUA_7G05090)-RELATED"/>
    <property type="match status" value="1"/>
</dbReference>
<protein>
    <submittedName>
        <fullName evidence="3">Glycosyl hydrolase family 88</fullName>
    </submittedName>
</protein>
<evidence type="ECO:0000313" key="4">
    <source>
        <dbReference type="Proteomes" id="UP000244168"/>
    </source>
</evidence>
<sequence length="400" mass="45673">MKFDSNTKTACTIAIVLALLWNLRSEGQTRPPQWFTKSKNAAVYQLTRAAAVYQPGLTPRSIKPDGTVRLAPQSDWTCGFFPGSLWYAYELSGKKQLATDADRFTLGLDSVQHFTFTHDLGFMLYDSYGNGYRLTGNKKYLKPLENGAMNLYKRYSPVTHTIRSWDFGKWQYPVIIDNMMNVDYLFWSAKKFNKPVYAMAAKNHADVTMLNHFRKDYSSYHVVSYDTITGKAVEKVTFQGLADSSAWARGQAWGLYGFTQAYIYTHNQKYLDQAKHIAAFIMNHPRTPADKVPYWDYDAPDIPNTYRDVSAAAVMASGLLQLSTQVANGQNYFKYAEQILQSLSTDQYLYKPGTGHYFILKHSVGALPLKSEIDTPINYADYYFLEALNRYAIIKHIKLN</sequence>
<evidence type="ECO:0000256" key="1">
    <source>
        <dbReference type="ARBA" id="ARBA00022801"/>
    </source>
</evidence>
<reference evidence="3 4" key="1">
    <citation type="submission" date="2018-04" db="EMBL/GenBank/DDBJ databases">
        <title>Genomic Encyclopedia of Archaeal and Bacterial Type Strains, Phase II (KMG-II): from individual species to whole genera.</title>
        <authorList>
            <person name="Goeker M."/>
        </authorList>
    </citation>
    <scope>NUCLEOTIDE SEQUENCE [LARGE SCALE GENOMIC DNA]</scope>
    <source>
        <strain evidence="3 4">DSM 26809</strain>
    </source>
</reference>
<dbReference type="GO" id="GO:0000272">
    <property type="term" value="P:polysaccharide catabolic process"/>
    <property type="evidence" value="ECO:0007669"/>
    <property type="project" value="TreeGrafter"/>
</dbReference>
<dbReference type="OrthoDB" id="428577at2"/>
<gene>
    <name evidence="3" type="ORF">C8P68_10733</name>
</gene>
<dbReference type="InterPro" id="IPR012341">
    <property type="entry name" value="6hp_glycosidase-like_sf"/>
</dbReference>
<dbReference type="RefSeq" id="WP_107830275.1">
    <property type="nucleotide sequence ID" value="NZ_CP160205.1"/>
</dbReference>
<dbReference type="InterPro" id="IPR008928">
    <property type="entry name" value="6-hairpin_glycosidase_sf"/>
</dbReference>
<dbReference type="Gene3D" id="1.50.10.10">
    <property type="match status" value="1"/>
</dbReference>
<name>A0A2T5J6A5_9SPHI</name>